<evidence type="ECO:0000313" key="3">
    <source>
        <dbReference type="Proteomes" id="UP000009183"/>
    </source>
</evidence>
<dbReference type="AlphaFoldDB" id="E0CT70"/>
<feature type="compositionally biased region" description="Basic and acidic residues" evidence="1">
    <location>
        <begin position="23"/>
        <end position="38"/>
    </location>
</feature>
<dbReference type="Proteomes" id="UP000009183">
    <property type="component" value="Chromosome 19"/>
</dbReference>
<dbReference type="EMBL" id="FN595229">
    <property type="protein sequence ID" value="CBI20519.3"/>
    <property type="molecule type" value="Genomic_DNA"/>
</dbReference>
<evidence type="ECO:0000256" key="1">
    <source>
        <dbReference type="SAM" id="MobiDB-lite"/>
    </source>
</evidence>
<dbReference type="PaxDb" id="29760-VIT_19s0014g05350.t01"/>
<protein>
    <submittedName>
        <fullName evidence="2">Uncharacterized protein</fullName>
    </submittedName>
</protein>
<reference evidence="3" key="1">
    <citation type="journal article" date="2007" name="Nature">
        <title>The grapevine genome sequence suggests ancestral hexaploidization in major angiosperm phyla.</title>
        <authorList>
            <consortium name="The French-Italian Public Consortium for Grapevine Genome Characterization."/>
            <person name="Jaillon O."/>
            <person name="Aury J.-M."/>
            <person name="Noel B."/>
            <person name="Policriti A."/>
            <person name="Clepet C."/>
            <person name="Casagrande A."/>
            <person name="Choisne N."/>
            <person name="Aubourg S."/>
            <person name="Vitulo N."/>
            <person name="Jubin C."/>
            <person name="Vezzi A."/>
            <person name="Legeai F."/>
            <person name="Hugueney P."/>
            <person name="Dasilva C."/>
            <person name="Horner D."/>
            <person name="Mica E."/>
            <person name="Jublot D."/>
            <person name="Poulain J."/>
            <person name="Bruyere C."/>
            <person name="Billault A."/>
            <person name="Segurens B."/>
            <person name="Gouyvenoux M."/>
            <person name="Ugarte E."/>
            <person name="Cattonaro F."/>
            <person name="Anthouard V."/>
            <person name="Vico V."/>
            <person name="Del Fabbro C."/>
            <person name="Alaux M."/>
            <person name="Di Gaspero G."/>
            <person name="Dumas V."/>
            <person name="Felice N."/>
            <person name="Paillard S."/>
            <person name="Juman I."/>
            <person name="Moroldo M."/>
            <person name="Scalabrin S."/>
            <person name="Canaguier A."/>
            <person name="Le Clainche I."/>
            <person name="Malacrida G."/>
            <person name="Durand E."/>
            <person name="Pesole G."/>
            <person name="Laucou V."/>
            <person name="Chatelet P."/>
            <person name="Merdinoglu D."/>
            <person name="Delledonne M."/>
            <person name="Pezzotti M."/>
            <person name="Lecharny A."/>
            <person name="Scarpelli C."/>
            <person name="Artiguenave F."/>
            <person name="Pe M.E."/>
            <person name="Valle G."/>
            <person name="Morgante M."/>
            <person name="Caboche M."/>
            <person name="Adam-Blondon A.-F."/>
            <person name="Weissenbach J."/>
            <person name="Quetier F."/>
            <person name="Wincker P."/>
        </authorList>
    </citation>
    <scope>NUCLEOTIDE SEQUENCE [LARGE SCALE GENOMIC DNA]</scope>
    <source>
        <strain evidence="3">cv. Pinot noir / PN40024</strain>
    </source>
</reference>
<organism evidence="2 3">
    <name type="scientific">Vitis vinifera</name>
    <name type="common">Grape</name>
    <dbReference type="NCBI Taxonomy" id="29760"/>
    <lineage>
        <taxon>Eukaryota</taxon>
        <taxon>Viridiplantae</taxon>
        <taxon>Streptophyta</taxon>
        <taxon>Embryophyta</taxon>
        <taxon>Tracheophyta</taxon>
        <taxon>Spermatophyta</taxon>
        <taxon>Magnoliopsida</taxon>
        <taxon>eudicotyledons</taxon>
        <taxon>Gunneridae</taxon>
        <taxon>Pentapetalae</taxon>
        <taxon>rosids</taxon>
        <taxon>Vitales</taxon>
        <taxon>Vitaceae</taxon>
        <taxon>Viteae</taxon>
        <taxon>Vitis</taxon>
    </lineage>
</organism>
<accession>E0CT70</accession>
<keyword evidence="3" id="KW-1185">Reference proteome</keyword>
<feature type="region of interest" description="Disordered" evidence="1">
    <location>
        <begin position="1"/>
        <end position="67"/>
    </location>
</feature>
<evidence type="ECO:0000313" key="2">
    <source>
        <dbReference type="EMBL" id="CBI20519.3"/>
    </source>
</evidence>
<name>E0CT70_VITVI</name>
<dbReference type="InParanoid" id="E0CT70"/>
<proteinExistence type="predicted"/>
<dbReference type="HOGENOM" id="CLU_2817677_0_0_1"/>
<gene>
    <name evidence="2" type="ordered locus">VIT_19s0014g05350</name>
</gene>
<sequence length="67" mass="7542">MDRVDPDSGACHVSSGGSLHQGIELKQRHQFPKSREEQNPSFGCKNGRQERCGRRSQSRDTSPQGRF</sequence>